<reference evidence="5" key="2">
    <citation type="submission" date="2015-08" db="UniProtKB">
        <authorList>
            <consortium name="WormBaseParasite"/>
        </authorList>
    </citation>
    <scope>IDENTIFICATION</scope>
</reference>
<keyword evidence="4" id="KW-1185">Reference proteome</keyword>
<feature type="chain" id="PRO_5018672519" evidence="2">
    <location>
        <begin position="20"/>
        <end position="148"/>
    </location>
</feature>
<evidence type="ECO:0000259" key="3">
    <source>
        <dbReference type="SMART" id="SM00043"/>
    </source>
</evidence>
<dbReference type="InterPro" id="IPR046350">
    <property type="entry name" value="Cystatin_sf"/>
</dbReference>
<proteinExistence type="inferred from homology"/>
<dbReference type="PROSITE" id="PS00287">
    <property type="entry name" value="CYSTATIN"/>
    <property type="match status" value="1"/>
</dbReference>
<evidence type="ECO:0000313" key="4">
    <source>
        <dbReference type="Proteomes" id="UP000035680"/>
    </source>
</evidence>
<dbReference type="STRING" id="75913.A0A0K0F128"/>
<dbReference type="PANTHER" id="PTHR47364:SF2">
    <property type="entry name" value="CYSTEINE PROTEINASE INHIBITOR 5"/>
    <property type="match status" value="1"/>
</dbReference>
<comment type="similarity">
    <text evidence="1">Belongs to the cystatin family.</text>
</comment>
<dbReference type="AlphaFoldDB" id="A0A0K0F128"/>
<dbReference type="Pfam" id="PF00031">
    <property type="entry name" value="Cystatin"/>
    <property type="match status" value="1"/>
</dbReference>
<dbReference type="Gene3D" id="3.10.450.10">
    <property type="match status" value="1"/>
</dbReference>
<feature type="domain" description="Cystatin" evidence="3">
    <location>
        <begin position="21"/>
        <end position="114"/>
    </location>
</feature>
<evidence type="ECO:0000313" key="5">
    <source>
        <dbReference type="WBParaSite" id="SVE_0249500.1"/>
    </source>
</evidence>
<dbReference type="SMART" id="SM00043">
    <property type="entry name" value="CY"/>
    <property type="match status" value="1"/>
</dbReference>
<dbReference type="CDD" id="cd00042">
    <property type="entry name" value="CY"/>
    <property type="match status" value="1"/>
</dbReference>
<dbReference type="PANTHER" id="PTHR47364">
    <property type="entry name" value="CYSTEINE PROTEINASE INHIBITOR 5"/>
    <property type="match status" value="1"/>
</dbReference>
<organism evidence="4 5">
    <name type="scientific">Strongyloides venezuelensis</name>
    <name type="common">Threadworm</name>
    <dbReference type="NCBI Taxonomy" id="75913"/>
    <lineage>
        <taxon>Eukaryota</taxon>
        <taxon>Metazoa</taxon>
        <taxon>Ecdysozoa</taxon>
        <taxon>Nematoda</taxon>
        <taxon>Chromadorea</taxon>
        <taxon>Rhabditida</taxon>
        <taxon>Tylenchina</taxon>
        <taxon>Panagrolaimomorpha</taxon>
        <taxon>Strongyloidoidea</taxon>
        <taxon>Strongyloididae</taxon>
        <taxon>Strongyloides</taxon>
    </lineage>
</organism>
<protein>
    <submittedName>
        <fullName evidence="5">Cystatin domain-containing protein</fullName>
    </submittedName>
</protein>
<sequence>MKCFFFFILLANYLTKIIGNFSLGAWTPIDTNTQNVIDLAKKAVDKFNSEGNEEVEFSEVSNALQQVVAGMNYKLIIKTTLKKCSNKDECIKYLEATIFEQVWTNTLNITVEALPPVTTETPTRSIYKLIYLKSSVEEYIKSFYLFQK</sequence>
<name>A0A0K0F128_STRVS</name>
<feature type="signal peptide" evidence="2">
    <location>
        <begin position="1"/>
        <end position="19"/>
    </location>
</feature>
<dbReference type="WBParaSite" id="SVE_0249500.1">
    <property type="protein sequence ID" value="SVE_0249500.1"/>
    <property type="gene ID" value="SVE_0249500"/>
</dbReference>
<keyword evidence="2" id="KW-0732">Signal</keyword>
<accession>A0A0K0F128</accession>
<dbReference type="SUPFAM" id="SSF54403">
    <property type="entry name" value="Cystatin/monellin"/>
    <property type="match status" value="1"/>
</dbReference>
<dbReference type="InterPro" id="IPR000010">
    <property type="entry name" value="Cystatin_dom"/>
</dbReference>
<evidence type="ECO:0000256" key="1">
    <source>
        <dbReference type="ARBA" id="ARBA00009403"/>
    </source>
</evidence>
<reference evidence="4" key="1">
    <citation type="submission" date="2014-07" db="EMBL/GenBank/DDBJ databases">
        <authorList>
            <person name="Martin A.A"/>
            <person name="De Silva N."/>
        </authorList>
    </citation>
    <scope>NUCLEOTIDE SEQUENCE</scope>
</reference>
<dbReference type="Proteomes" id="UP000035680">
    <property type="component" value="Unassembled WGS sequence"/>
</dbReference>
<dbReference type="GO" id="GO:0004869">
    <property type="term" value="F:cysteine-type endopeptidase inhibitor activity"/>
    <property type="evidence" value="ECO:0007669"/>
    <property type="project" value="InterPro"/>
</dbReference>
<evidence type="ECO:0000256" key="2">
    <source>
        <dbReference type="SAM" id="SignalP"/>
    </source>
</evidence>
<dbReference type="InterPro" id="IPR018073">
    <property type="entry name" value="Prot_inh_cystat_CS"/>
</dbReference>